<organism evidence="1 2">
    <name type="scientific">Vibrio superstes NBRC 103154</name>
    <dbReference type="NCBI Taxonomy" id="1219062"/>
    <lineage>
        <taxon>Bacteria</taxon>
        <taxon>Pseudomonadati</taxon>
        <taxon>Pseudomonadota</taxon>
        <taxon>Gammaproteobacteria</taxon>
        <taxon>Vibrionales</taxon>
        <taxon>Vibrionaceae</taxon>
        <taxon>Vibrio</taxon>
    </lineage>
</organism>
<comment type="caution">
    <text evidence="1">The sequence shown here is derived from an EMBL/GenBank/DDBJ whole genome shotgun (WGS) entry which is preliminary data.</text>
</comment>
<proteinExistence type="predicted"/>
<evidence type="ECO:0000313" key="2">
    <source>
        <dbReference type="Proteomes" id="UP000321113"/>
    </source>
</evidence>
<protein>
    <submittedName>
        <fullName evidence="1">Uncharacterized protein</fullName>
    </submittedName>
</protein>
<dbReference type="RefSeq" id="WP_119010970.1">
    <property type="nucleotide sequence ID" value="NZ_BJXK01000003.1"/>
</dbReference>
<dbReference type="AlphaFoldDB" id="A0A511QMX9"/>
<keyword evidence="2" id="KW-1185">Reference proteome</keyword>
<dbReference type="Proteomes" id="UP000321113">
    <property type="component" value="Unassembled WGS sequence"/>
</dbReference>
<sequence>MNPTTYKQIRTVMAPYVKKGIPYRKKQLKRLLAIIEDIFEHEPYLNENLSRVGRKQMMGYWRRTAHETHKTRKEKYDVLKLFFDAAQLKRKVPCPK</sequence>
<accession>A0A511QMX9</accession>
<name>A0A511QMX9_9VIBR</name>
<reference evidence="1 2" key="1">
    <citation type="submission" date="2019-07" db="EMBL/GenBank/DDBJ databases">
        <title>Whole genome shotgun sequence of Vibrio superstes NBRC 103154.</title>
        <authorList>
            <person name="Hosoyama A."/>
            <person name="Uohara A."/>
            <person name="Ohji S."/>
            <person name="Ichikawa N."/>
        </authorList>
    </citation>
    <scope>NUCLEOTIDE SEQUENCE [LARGE SCALE GENOMIC DNA]</scope>
    <source>
        <strain evidence="1 2">NBRC 103154</strain>
    </source>
</reference>
<dbReference type="EMBL" id="BJXK01000003">
    <property type="protein sequence ID" value="GEM78507.1"/>
    <property type="molecule type" value="Genomic_DNA"/>
</dbReference>
<gene>
    <name evidence="1" type="ORF">VSU01S_07520</name>
</gene>
<dbReference type="OrthoDB" id="5879378at2"/>
<evidence type="ECO:0000313" key="1">
    <source>
        <dbReference type="EMBL" id="GEM78507.1"/>
    </source>
</evidence>